<dbReference type="Proteomes" id="UP000730482">
    <property type="component" value="Unassembled WGS sequence"/>
</dbReference>
<organism evidence="3 4">
    <name type="scientific">Catenulispora pinistramenti</name>
    <dbReference type="NCBI Taxonomy" id="2705254"/>
    <lineage>
        <taxon>Bacteria</taxon>
        <taxon>Bacillati</taxon>
        <taxon>Actinomycetota</taxon>
        <taxon>Actinomycetes</taxon>
        <taxon>Catenulisporales</taxon>
        <taxon>Catenulisporaceae</taxon>
        <taxon>Catenulispora</taxon>
    </lineage>
</organism>
<dbReference type="Gene3D" id="3.30.530.20">
    <property type="match status" value="1"/>
</dbReference>
<dbReference type="RefSeq" id="WP_212007767.1">
    <property type="nucleotide sequence ID" value="NZ_JAAFYZ010000009.1"/>
</dbReference>
<dbReference type="InterPro" id="IPR023393">
    <property type="entry name" value="START-like_dom_sf"/>
</dbReference>
<protein>
    <submittedName>
        <fullName evidence="3">SRPBCC family protein</fullName>
    </submittedName>
</protein>
<dbReference type="EMBL" id="JAAFYZ010000009">
    <property type="protein sequence ID" value="MBS2546113.1"/>
    <property type="molecule type" value="Genomic_DNA"/>
</dbReference>
<proteinExistence type="inferred from homology"/>
<dbReference type="SUPFAM" id="SSF55961">
    <property type="entry name" value="Bet v1-like"/>
    <property type="match status" value="1"/>
</dbReference>
<evidence type="ECO:0000256" key="1">
    <source>
        <dbReference type="ARBA" id="ARBA00006817"/>
    </source>
</evidence>
<evidence type="ECO:0000313" key="3">
    <source>
        <dbReference type="EMBL" id="MBS2546113.1"/>
    </source>
</evidence>
<reference evidence="3 4" key="1">
    <citation type="submission" date="2020-02" db="EMBL/GenBank/DDBJ databases">
        <title>Acidophilic actinobacteria isolated from forest soil.</title>
        <authorList>
            <person name="Golinska P."/>
        </authorList>
    </citation>
    <scope>NUCLEOTIDE SEQUENCE [LARGE SCALE GENOMIC DNA]</scope>
    <source>
        <strain evidence="3 4">NL8</strain>
    </source>
</reference>
<comment type="similarity">
    <text evidence="1">Belongs to the AHA1 family.</text>
</comment>
<dbReference type="CDD" id="cd07826">
    <property type="entry name" value="SRPBCC_CalC_Aha1-like_9"/>
    <property type="match status" value="1"/>
</dbReference>
<sequence length="163" mass="18275">MSTNPTNPTTITAEEGTPYLEVVRDFDCTPAQLFRAHTDPKVVARWLGPRDLEMDVEEYDARPGGSYRYIHHGGHLGDHRAAFHGVFHTVKPDLIVQTFEFEGAPDEVVLGTYRIQEVDGRTRLITRSVFPSMAAREAALASGMEYGIRDSMDRLAELLAREV</sequence>
<evidence type="ECO:0000313" key="4">
    <source>
        <dbReference type="Proteomes" id="UP000730482"/>
    </source>
</evidence>
<accession>A0ABS5KIK3</accession>
<evidence type="ECO:0000259" key="2">
    <source>
        <dbReference type="Pfam" id="PF08327"/>
    </source>
</evidence>
<comment type="caution">
    <text evidence="3">The sequence shown here is derived from an EMBL/GenBank/DDBJ whole genome shotgun (WGS) entry which is preliminary data.</text>
</comment>
<keyword evidence="4" id="KW-1185">Reference proteome</keyword>
<dbReference type="Pfam" id="PF08327">
    <property type="entry name" value="AHSA1"/>
    <property type="match status" value="1"/>
</dbReference>
<dbReference type="InterPro" id="IPR013538">
    <property type="entry name" value="ASHA1/2-like_C"/>
</dbReference>
<name>A0ABS5KIK3_9ACTN</name>
<feature type="domain" description="Activator of Hsp90 ATPase homologue 1/2-like C-terminal" evidence="2">
    <location>
        <begin position="27"/>
        <end position="159"/>
    </location>
</feature>
<gene>
    <name evidence="3" type="ORF">KGQ19_04455</name>
</gene>